<dbReference type="GeneID" id="20525804"/>
<dbReference type="eggNOG" id="ENOG502RUC9">
    <property type="taxonomic scope" value="Eukaryota"/>
</dbReference>
<feature type="coiled-coil region" evidence="1">
    <location>
        <begin position="180"/>
        <end position="214"/>
    </location>
</feature>
<evidence type="ECO:0000313" key="3">
    <source>
        <dbReference type="EMBL" id="KCV71663.1"/>
    </source>
</evidence>
<evidence type="ECO:0000256" key="1">
    <source>
        <dbReference type="SAM" id="Coils"/>
    </source>
</evidence>
<keyword evidence="1" id="KW-0175">Coiled coil</keyword>
<reference evidence="3" key="1">
    <citation type="submission" date="2013-04" db="EMBL/GenBank/DDBJ databases">
        <title>The Genome Sequence of Fonticula alba ATCC 38817.</title>
        <authorList>
            <consortium name="The Broad Institute Genomics Platform"/>
            <person name="Russ C."/>
            <person name="Cuomo C."/>
            <person name="Burger G."/>
            <person name="Gray M.W."/>
            <person name="Holland P.W.H."/>
            <person name="King N."/>
            <person name="Lang F.B.F."/>
            <person name="Roger A.J."/>
            <person name="Ruiz-Trillo I."/>
            <person name="Brown M."/>
            <person name="Walker B."/>
            <person name="Young S."/>
            <person name="Zeng Q."/>
            <person name="Gargeya S."/>
            <person name="Fitzgerald M."/>
            <person name="Haas B."/>
            <person name="Abouelleil A."/>
            <person name="Allen A.W."/>
            <person name="Alvarado L."/>
            <person name="Arachchi H.M."/>
            <person name="Berlin A.M."/>
            <person name="Chapman S.B."/>
            <person name="Gainer-Dewar J."/>
            <person name="Goldberg J."/>
            <person name="Griggs A."/>
            <person name="Gujja S."/>
            <person name="Hansen M."/>
            <person name="Howarth C."/>
            <person name="Imamovic A."/>
            <person name="Ireland A."/>
            <person name="Larimer J."/>
            <person name="McCowan C."/>
            <person name="Murphy C."/>
            <person name="Pearson M."/>
            <person name="Poon T.W."/>
            <person name="Priest M."/>
            <person name="Roberts A."/>
            <person name="Saif S."/>
            <person name="Shea T."/>
            <person name="Sisk P."/>
            <person name="Sykes S."/>
            <person name="Wortman J."/>
            <person name="Nusbaum C."/>
            <person name="Birren B."/>
        </authorList>
    </citation>
    <scope>NUCLEOTIDE SEQUENCE [LARGE SCALE GENOMIC DNA]</scope>
    <source>
        <strain evidence="3">ATCC 38817</strain>
    </source>
</reference>
<organism evidence="3">
    <name type="scientific">Fonticula alba</name>
    <name type="common">Slime mold</name>
    <dbReference type="NCBI Taxonomy" id="691883"/>
    <lineage>
        <taxon>Eukaryota</taxon>
        <taxon>Rotosphaerida</taxon>
        <taxon>Fonticulaceae</taxon>
        <taxon>Fonticula</taxon>
    </lineage>
</organism>
<dbReference type="AlphaFoldDB" id="A0A058ZCK5"/>
<gene>
    <name evidence="3" type="ORF">H696_01079</name>
</gene>
<keyword evidence="4" id="KW-1185">Reference proteome</keyword>
<dbReference type="RefSeq" id="XP_009493241.1">
    <property type="nucleotide sequence ID" value="XM_009494966.1"/>
</dbReference>
<proteinExistence type="predicted"/>
<feature type="compositionally biased region" description="Low complexity" evidence="2">
    <location>
        <begin position="334"/>
        <end position="349"/>
    </location>
</feature>
<name>A0A058ZCK5_FONAL</name>
<dbReference type="Proteomes" id="UP000030693">
    <property type="component" value="Unassembled WGS sequence"/>
</dbReference>
<protein>
    <submittedName>
        <fullName evidence="3">Uncharacterized protein</fullName>
    </submittedName>
</protein>
<sequence>MVLPATIAGSGGFLPAEGSPTRGHQYPHHAAGSHQVGSAHHSHHHHHHSHHRSHPGPGSSTDSLGLSPGSGALAFDSPDLPPVTGTSTSTFAEDLRPGADFSHAGDLGSLLGSEGGALPRASPGATDWLPSRIAGAADLTDTILAAGLPSGDKADLDFLSGLKLIRDAFNLRSSMRDQELARLRHELDRKTAELEDLNARHVRLGEEYRQATDRNARLHLEIRRLYSFRKHIIDSFDELEGQNAAAASKAAMASSEPAPGSVDSFASVHPPGGAAKGPTSGTPPRTSSWNSPGSRVSPPGPRPVSGPTAPGLSHLGVRDLGTHLSTEAPSGVQAPATAPSVGSAPGAGPSLGSPAVVDGREFFTLAKSVLPPEKFSALIDAIAKYNRRQYDQTQLETIMYNIARSMYYPPAPGTPGVSPVPAPASHDIEKLLSSFDALFLVK</sequence>
<evidence type="ECO:0000313" key="4">
    <source>
        <dbReference type="Proteomes" id="UP000030693"/>
    </source>
</evidence>
<feature type="compositionally biased region" description="Basic residues" evidence="2">
    <location>
        <begin position="40"/>
        <end position="54"/>
    </location>
</feature>
<feature type="region of interest" description="Disordered" evidence="2">
    <location>
        <begin position="1"/>
        <end position="98"/>
    </location>
</feature>
<feature type="compositionally biased region" description="Polar residues" evidence="2">
    <location>
        <begin position="279"/>
        <end position="290"/>
    </location>
</feature>
<accession>A0A058ZCK5</accession>
<dbReference type="EMBL" id="KB932202">
    <property type="protein sequence ID" value="KCV71663.1"/>
    <property type="molecule type" value="Genomic_DNA"/>
</dbReference>
<evidence type="ECO:0000256" key="2">
    <source>
        <dbReference type="SAM" id="MobiDB-lite"/>
    </source>
</evidence>
<feature type="compositionally biased region" description="Low complexity" evidence="2">
    <location>
        <begin position="28"/>
        <end position="39"/>
    </location>
</feature>
<feature type="region of interest" description="Disordered" evidence="2">
    <location>
        <begin position="250"/>
        <end position="349"/>
    </location>
</feature>
<dbReference type="OrthoDB" id="5599468at2759"/>